<evidence type="ECO:0008006" key="3">
    <source>
        <dbReference type="Google" id="ProtNLM"/>
    </source>
</evidence>
<proteinExistence type="predicted"/>
<reference evidence="1 2" key="1">
    <citation type="submission" date="2020-05" db="EMBL/GenBank/DDBJ databases">
        <title>Gimesia benthica sp. nov., a novel planctomycete isolated from a deep-sea water sample of the Northwest Indian Ocean.</title>
        <authorList>
            <person name="Wang J."/>
            <person name="Ruan C."/>
            <person name="Song L."/>
            <person name="Zhu Y."/>
            <person name="Li A."/>
            <person name="Zheng X."/>
            <person name="Wang L."/>
            <person name="Lu Z."/>
            <person name="Huang Y."/>
            <person name="Du W."/>
            <person name="Zhou Y."/>
            <person name="Huang L."/>
            <person name="Dai X."/>
        </authorList>
    </citation>
    <scope>NUCLEOTIDE SEQUENCE [LARGE SCALE GENOMIC DNA]</scope>
    <source>
        <strain evidence="1 2">YYQ-30</strain>
    </source>
</reference>
<gene>
    <name evidence="1" type="ORF">HMH01_12365</name>
</gene>
<keyword evidence="2" id="KW-1185">Reference proteome</keyword>
<organism evidence="1 2">
    <name type="scientific">Halovulum dunhuangense</name>
    <dbReference type="NCBI Taxonomy" id="1505036"/>
    <lineage>
        <taxon>Bacteria</taxon>
        <taxon>Pseudomonadati</taxon>
        <taxon>Pseudomonadota</taxon>
        <taxon>Alphaproteobacteria</taxon>
        <taxon>Rhodobacterales</taxon>
        <taxon>Paracoccaceae</taxon>
        <taxon>Halovulum</taxon>
    </lineage>
</organism>
<dbReference type="Proteomes" id="UP000572377">
    <property type="component" value="Unassembled WGS sequence"/>
</dbReference>
<dbReference type="AlphaFoldDB" id="A0A849L4W1"/>
<dbReference type="RefSeq" id="WP_171326000.1">
    <property type="nucleotide sequence ID" value="NZ_JABFBC010000002.1"/>
</dbReference>
<accession>A0A849L4W1</accession>
<sequence length="204" mass="21603">MRISLLHMSDKNIPYYEAAAPAGVFLTHFVRSDILYRAMTQPGPGVAGETGLYMRRIMAGADAALITCSLLSGIAGPEVNSADRLLADLVAEEAAGLRVDVLFTTLVAEDAIRALFTRERTGADIRVVPVHEARDHFVAGDIDRHDALARAAIAASDADRIVLLQGPLAAAAPQDPRVIRGPEAALARLASLSAAPLPLRGHRA</sequence>
<comment type="caution">
    <text evidence="1">The sequence shown here is derived from an EMBL/GenBank/DDBJ whole genome shotgun (WGS) entry which is preliminary data.</text>
</comment>
<dbReference type="EMBL" id="JABFBC010000002">
    <property type="protein sequence ID" value="NNU81230.1"/>
    <property type="molecule type" value="Genomic_DNA"/>
</dbReference>
<evidence type="ECO:0000313" key="1">
    <source>
        <dbReference type="EMBL" id="NNU81230.1"/>
    </source>
</evidence>
<evidence type="ECO:0000313" key="2">
    <source>
        <dbReference type="Proteomes" id="UP000572377"/>
    </source>
</evidence>
<protein>
    <recommendedName>
        <fullName evidence="3">Asp/Glu/hydantoin racemase</fullName>
    </recommendedName>
</protein>
<name>A0A849L4W1_9RHOB</name>